<dbReference type="InterPro" id="IPR051468">
    <property type="entry name" value="Fungal_SecMetab_SDRs"/>
</dbReference>
<dbReference type="GO" id="GO:0005737">
    <property type="term" value="C:cytoplasm"/>
    <property type="evidence" value="ECO:0007669"/>
    <property type="project" value="TreeGrafter"/>
</dbReference>
<dbReference type="InterPro" id="IPR036291">
    <property type="entry name" value="NAD(P)-bd_dom_sf"/>
</dbReference>
<protein>
    <recommendedName>
        <fullName evidence="6">NAD(P)-dependent dehydrogenase (Short-subunit alcohol dehydrogenase family)</fullName>
    </recommendedName>
</protein>
<dbReference type="AlphaFoldDB" id="A0A4Y9YBR3"/>
<reference evidence="4 5" key="1">
    <citation type="submission" date="2019-01" db="EMBL/GenBank/DDBJ databases">
        <title>Genome sequencing of the rare red list fungi Fomitopsis rosea.</title>
        <authorList>
            <person name="Buettner E."/>
            <person name="Kellner H."/>
        </authorList>
    </citation>
    <scope>NUCLEOTIDE SEQUENCE [LARGE SCALE GENOMIC DNA]</scope>
    <source>
        <strain evidence="4 5">DSM 105464</strain>
    </source>
</reference>
<proteinExistence type="inferred from homology"/>
<gene>
    <name evidence="4" type="ORF">EVJ58_g6497</name>
</gene>
<dbReference type="Pfam" id="PF00106">
    <property type="entry name" value="adh_short"/>
    <property type="match status" value="1"/>
</dbReference>
<evidence type="ECO:0000256" key="1">
    <source>
        <dbReference type="ARBA" id="ARBA00006484"/>
    </source>
</evidence>
<dbReference type="PRINTS" id="PR00081">
    <property type="entry name" value="GDHRDH"/>
</dbReference>
<evidence type="ECO:0000256" key="2">
    <source>
        <dbReference type="ARBA" id="ARBA00022857"/>
    </source>
</evidence>
<dbReference type="GO" id="GO:0016491">
    <property type="term" value="F:oxidoreductase activity"/>
    <property type="evidence" value="ECO:0007669"/>
    <property type="project" value="UniProtKB-KW"/>
</dbReference>
<dbReference type="Proteomes" id="UP000298390">
    <property type="component" value="Unassembled WGS sequence"/>
</dbReference>
<dbReference type="PANTHER" id="PTHR43544:SF7">
    <property type="entry name" value="NADB-LER2"/>
    <property type="match status" value="1"/>
</dbReference>
<accession>A0A4Y9YBR3</accession>
<dbReference type="SUPFAM" id="SSF51735">
    <property type="entry name" value="NAD(P)-binding Rossmann-fold domains"/>
    <property type="match status" value="2"/>
</dbReference>
<dbReference type="InterPro" id="IPR020904">
    <property type="entry name" value="Sc_DH/Rdtase_CS"/>
</dbReference>
<evidence type="ECO:0008006" key="6">
    <source>
        <dbReference type="Google" id="ProtNLM"/>
    </source>
</evidence>
<evidence type="ECO:0000313" key="5">
    <source>
        <dbReference type="Proteomes" id="UP000298390"/>
    </source>
</evidence>
<dbReference type="PANTHER" id="PTHR43544">
    <property type="entry name" value="SHORT-CHAIN DEHYDROGENASE/REDUCTASE"/>
    <property type="match status" value="1"/>
</dbReference>
<dbReference type="Gene3D" id="3.40.50.720">
    <property type="entry name" value="NAD(P)-binding Rossmann-like Domain"/>
    <property type="match status" value="1"/>
</dbReference>
<dbReference type="EMBL" id="SEKV01000369">
    <property type="protein sequence ID" value="TFY58299.1"/>
    <property type="molecule type" value="Genomic_DNA"/>
</dbReference>
<evidence type="ECO:0000256" key="3">
    <source>
        <dbReference type="ARBA" id="ARBA00023002"/>
    </source>
</evidence>
<keyword evidence="3" id="KW-0560">Oxidoreductase</keyword>
<dbReference type="InterPro" id="IPR002347">
    <property type="entry name" value="SDR_fam"/>
</dbReference>
<keyword evidence="2" id="KW-0521">NADP</keyword>
<evidence type="ECO:0000313" key="4">
    <source>
        <dbReference type="EMBL" id="TFY58299.1"/>
    </source>
</evidence>
<comment type="similarity">
    <text evidence="1">Belongs to the short-chain dehydrogenases/reductases (SDR) family.</text>
</comment>
<name>A0A4Y9YBR3_9APHY</name>
<dbReference type="PROSITE" id="PS00061">
    <property type="entry name" value="ADH_SHORT"/>
    <property type="match status" value="1"/>
</dbReference>
<sequence>MRAYLVVGASRGIGLALVVELLKDPTILVLATARAPNRAPGLQALSSSRLSILELDVTDATSVERAASAAAALLPAGSGLDCLIYNAAVLLQEVTPFEQVDLAVFQQELLTNTVAPLHVVRAFLPLLRLPHPPSSTSSSLSSDISHRQSTKIVFVSSDLGSLEVAPTKAGLCETYSVCKAGLGMLARKWGTTLKEEGICTLILHPGTVLHVFQHSQRQNADSGVGGFTVLTTGWVDTDMGNSINIWMSEHRPGLSKISATESAARCLRVIEDARIEDAVAFYAYDGSRVPW</sequence>
<organism evidence="4 5">
    <name type="scientific">Rhodofomes roseus</name>
    <dbReference type="NCBI Taxonomy" id="34475"/>
    <lineage>
        <taxon>Eukaryota</taxon>
        <taxon>Fungi</taxon>
        <taxon>Dikarya</taxon>
        <taxon>Basidiomycota</taxon>
        <taxon>Agaricomycotina</taxon>
        <taxon>Agaricomycetes</taxon>
        <taxon>Polyporales</taxon>
        <taxon>Rhodofomes</taxon>
    </lineage>
</organism>
<comment type="caution">
    <text evidence="4">The sequence shown here is derived from an EMBL/GenBank/DDBJ whole genome shotgun (WGS) entry which is preliminary data.</text>
</comment>